<sequence length="311" mass="34118">MVAAVKRARPVLAVTGATGFVGRHLLRLAREAGHPLRALTRGWRPPEQGIDWIDGALDRPDALAKLVDGADAVIHIAGLINAPTRAAFEAVNVGGTANMIDAARAIGVRRFIHISSLAAREPDLSDYGWSKAKSERVVAASGLDWTIVRPPAIYGPGDRETFELFKMARRGFVALPPGGRFSLIHVEDLCRLILALPGEQETVCETYEPDDGTDQGWEHRHFARTLARAFGRRTATVAVPKLVMKGASRLDTLVRGEGAKLTPDRVRYFCHPDWVVTAESRPPDQLWKASIRTPAGLKATADWYLDQGWLR</sequence>
<comment type="caution">
    <text evidence="2">The sequence shown here is derived from an EMBL/GenBank/DDBJ whole genome shotgun (WGS) entry which is preliminary data.</text>
</comment>
<organism evidence="2 3">
    <name type="scientific">Allosphingosinicella ginsenosidimutans</name>
    <dbReference type="NCBI Taxonomy" id="1176539"/>
    <lineage>
        <taxon>Bacteria</taxon>
        <taxon>Pseudomonadati</taxon>
        <taxon>Pseudomonadota</taxon>
        <taxon>Alphaproteobacteria</taxon>
        <taxon>Sphingomonadales</taxon>
        <taxon>Sphingomonadaceae</taxon>
        <taxon>Allosphingosinicella</taxon>
    </lineage>
</organism>
<dbReference type="GO" id="GO:0044877">
    <property type="term" value="F:protein-containing complex binding"/>
    <property type="evidence" value="ECO:0007669"/>
    <property type="project" value="TreeGrafter"/>
</dbReference>
<keyword evidence="3" id="KW-1185">Reference proteome</keyword>
<dbReference type="SUPFAM" id="SSF51735">
    <property type="entry name" value="NAD(P)-binding Rossmann-fold domains"/>
    <property type="match status" value="1"/>
</dbReference>
<name>A0A5C6TQP8_9SPHN</name>
<dbReference type="Gene3D" id="3.40.50.720">
    <property type="entry name" value="NAD(P)-binding Rossmann-like Domain"/>
    <property type="match status" value="1"/>
</dbReference>
<dbReference type="InterPro" id="IPR051207">
    <property type="entry name" value="ComplexI_NDUFA9_subunit"/>
</dbReference>
<accession>A0A5C6TQP8</accession>
<dbReference type="InterPro" id="IPR001509">
    <property type="entry name" value="Epimerase_deHydtase"/>
</dbReference>
<proteinExistence type="predicted"/>
<dbReference type="InterPro" id="IPR036291">
    <property type="entry name" value="NAD(P)-bd_dom_sf"/>
</dbReference>
<reference evidence="2 3" key="1">
    <citation type="journal article" date="2015" name="J. Microbiol.">
        <title>Sphingosinicella ginsenosidimutans sp. nov., with ginsenoside converting activity.</title>
        <authorList>
            <person name="Kim J.K."/>
            <person name="Kang M.S."/>
            <person name="Park S.C."/>
            <person name="Kim K.M."/>
            <person name="Choi K."/>
            <person name="Yoon M.H."/>
            <person name="Im W.T."/>
        </authorList>
    </citation>
    <scope>NUCLEOTIDE SEQUENCE [LARGE SCALE GENOMIC DNA]</scope>
    <source>
        <strain evidence="2 3">BS-11</strain>
    </source>
</reference>
<dbReference type="EMBL" id="VOQQ01000001">
    <property type="protein sequence ID" value="TXC62539.1"/>
    <property type="molecule type" value="Genomic_DNA"/>
</dbReference>
<evidence type="ECO:0000259" key="1">
    <source>
        <dbReference type="Pfam" id="PF01370"/>
    </source>
</evidence>
<protein>
    <submittedName>
        <fullName evidence="2">NAD-dependent epimerase/dehydratase family protein</fullName>
    </submittedName>
</protein>
<dbReference type="PANTHER" id="PTHR12126">
    <property type="entry name" value="NADH-UBIQUINONE OXIDOREDUCTASE 39 KDA SUBUNIT-RELATED"/>
    <property type="match status" value="1"/>
</dbReference>
<dbReference type="Pfam" id="PF01370">
    <property type="entry name" value="Epimerase"/>
    <property type="match status" value="1"/>
</dbReference>
<dbReference type="RefSeq" id="WP_147041927.1">
    <property type="nucleotide sequence ID" value="NZ_BAABIR010000001.1"/>
</dbReference>
<dbReference type="PANTHER" id="PTHR12126:SF11">
    <property type="entry name" value="NADH DEHYDROGENASE [UBIQUINONE] 1 ALPHA SUBCOMPLEX SUBUNIT 9, MITOCHONDRIAL"/>
    <property type="match status" value="1"/>
</dbReference>
<dbReference type="OrthoDB" id="9814124at2"/>
<dbReference type="AlphaFoldDB" id="A0A5C6TQP8"/>
<evidence type="ECO:0000313" key="2">
    <source>
        <dbReference type="EMBL" id="TXC62539.1"/>
    </source>
</evidence>
<dbReference type="Proteomes" id="UP000321249">
    <property type="component" value="Unassembled WGS sequence"/>
</dbReference>
<feature type="domain" description="NAD-dependent epimerase/dehydratase" evidence="1">
    <location>
        <begin position="13"/>
        <end position="196"/>
    </location>
</feature>
<evidence type="ECO:0000313" key="3">
    <source>
        <dbReference type="Proteomes" id="UP000321249"/>
    </source>
</evidence>
<gene>
    <name evidence="2" type="ORF">FRZ32_02015</name>
</gene>